<dbReference type="Pfam" id="PF21257">
    <property type="entry name" value="PHD_ash2p_like"/>
    <property type="match status" value="1"/>
</dbReference>
<dbReference type="SUPFAM" id="SSF57903">
    <property type="entry name" value="FYVE/PHD zinc finger"/>
    <property type="match status" value="1"/>
</dbReference>
<evidence type="ECO:0000256" key="2">
    <source>
        <dbReference type="ARBA" id="ARBA00022723"/>
    </source>
</evidence>
<proteinExistence type="inferred from homology"/>
<dbReference type="PANTHER" id="PTHR10598:SF0">
    <property type="entry name" value="SET1_ASH2 HISTONE METHYLTRANSFERASE COMPLEX SUBUNIT ASH2"/>
    <property type="match status" value="1"/>
</dbReference>
<evidence type="ECO:0000256" key="5">
    <source>
        <dbReference type="ARBA" id="ARBA00023242"/>
    </source>
</evidence>
<comment type="caution">
    <text evidence="9">The sequence shown here is derived from an EMBL/GenBank/DDBJ whole genome shotgun (WGS) entry which is preliminary data.</text>
</comment>
<dbReference type="SUPFAM" id="SSF49899">
    <property type="entry name" value="Concanavalin A-like lectins/glucanases"/>
    <property type="match status" value="1"/>
</dbReference>
<evidence type="ECO:0000313" key="10">
    <source>
        <dbReference type="Proteomes" id="UP000193920"/>
    </source>
</evidence>
<keyword evidence="4" id="KW-0862">Zinc</keyword>
<dbReference type="InterPro" id="IPR053835">
    <property type="entry name" value="ASH2L-like_WH"/>
</dbReference>
<gene>
    <name evidence="9" type="ORF">LY90DRAFT_666504</name>
</gene>
<dbReference type="PROSITE" id="PS01359">
    <property type="entry name" value="ZF_PHD_1"/>
    <property type="match status" value="1"/>
</dbReference>
<dbReference type="GO" id="GO:0008270">
    <property type="term" value="F:zinc ion binding"/>
    <property type="evidence" value="ECO:0007669"/>
    <property type="project" value="UniProtKB-KW"/>
</dbReference>
<dbReference type="OrthoDB" id="21243at2759"/>
<dbReference type="InterPro" id="IPR001870">
    <property type="entry name" value="B30.2/SPRY"/>
</dbReference>
<keyword evidence="10" id="KW-1185">Reference proteome</keyword>
<dbReference type="CDD" id="cd12872">
    <property type="entry name" value="SPRY_Ash2"/>
    <property type="match status" value="1"/>
</dbReference>
<dbReference type="InterPro" id="IPR037353">
    <property type="entry name" value="ASH2"/>
</dbReference>
<dbReference type="AlphaFoldDB" id="A0A1Y2EQD3"/>
<accession>A0A1Y2EQD3</accession>
<dbReference type="Pfam" id="PF00622">
    <property type="entry name" value="SPRY"/>
    <property type="match status" value="1"/>
</dbReference>
<organism evidence="9 10">
    <name type="scientific">Neocallimastix californiae</name>
    <dbReference type="NCBI Taxonomy" id="1754190"/>
    <lineage>
        <taxon>Eukaryota</taxon>
        <taxon>Fungi</taxon>
        <taxon>Fungi incertae sedis</taxon>
        <taxon>Chytridiomycota</taxon>
        <taxon>Chytridiomycota incertae sedis</taxon>
        <taxon>Neocallimastigomycetes</taxon>
        <taxon>Neocallimastigales</taxon>
        <taxon>Neocallimastigaceae</taxon>
        <taxon>Neocallimastix</taxon>
    </lineage>
</organism>
<dbReference type="InterPro" id="IPR043136">
    <property type="entry name" value="B30.2/SPRY_sf"/>
</dbReference>
<dbReference type="GO" id="GO:0000976">
    <property type="term" value="F:transcription cis-regulatory region binding"/>
    <property type="evidence" value="ECO:0007669"/>
    <property type="project" value="TreeGrafter"/>
</dbReference>
<dbReference type="Gene3D" id="2.60.120.920">
    <property type="match status" value="1"/>
</dbReference>
<evidence type="ECO:0000256" key="6">
    <source>
        <dbReference type="ARBA" id="ARBA00038149"/>
    </source>
</evidence>
<feature type="compositionally biased region" description="Basic residues" evidence="7">
    <location>
        <begin position="681"/>
        <end position="694"/>
    </location>
</feature>
<keyword evidence="3" id="KW-0863">Zinc-finger</keyword>
<evidence type="ECO:0000259" key="8">
    <source>
        <dbReference type="PROSITE" id="PS50188"/>
    </source>
</evidence>
<keyword evidence="5" id="KW-0539">Nucleus</keyword>
<dbReference type="Pfam" id="PF21198">
    <property type="entry name" value="ASH2L-like_WH"/>
    <property type="match status" value="1"/>
</dbReference>
<reference evidence="9 10" key="1">
    <citation type="submission" date="2016-08" db="EMBL/GenBank/DDBJ databases">
        <title>A Parts List for Fungal Cellulosomes Revealed by Comparative Genomics.</title>
        <authorList>
            <consortium name="DOE Joint Genome Institute"/>
            <person name="Haitjema C.H."/>
            <person name="Gilmore S.P."/>
            <person name="Henske J.K."/>
            <person name="Solomon K.V."/>
            <person name="De Groot R."/>
            <person name="Kuo A."/>
            <person name="Mondo S.J."/>
            <person name="Salamov A.A."/>
            <person name="Labutti K."/>
            <person name="Zhao Z."/>
            <person name="Chiniquy J."/>
            <person name="Barry K."/>
            <person name="Brewer H.M."/>
            <person name="Purvine S.O."/>
            <person name="Wright A.T."/>
            <person name="Boxma B."/>
            <person name="Van Alen T."/>
            <person name="Hackstein J.H."/>
            <person name="Baker S.E."/>
            <person name="Grigoriev I.V."/>
            <person name="O'Malley M.A."/>
        </authorList>
    </citation>
    <scope>NUCLEOTIDE SEQUENCE [LARGE SCALE GENOMIC DNA]</scope>
    <source>
        <strain evidence="9 10">G1</strain>
    </source>
</reference>
<evidence type="ECO:0000313" key="9">
    <source>
        <dbReference type="EMBL" id="ORY73748.1"/>
    </source>
</evidence>
<dbReference type="EMBL" id="MCOG01000032">
    <property type="protein sequence ID" value="ORY73748.1"/>
    <property type="molecule type" value="Genomic_DNA"/>
</dbReference>
<dbReference type="GO" id="GO:0048188">
    <property type="term" value="C:Set1C/COMPASS complex"/>
    <property type="evidence" value="ECO:0007669"/>
    <property type="project" value="InterPro"/>
</dbReference>
<dbReference type="Proteomes" id="UP000193920">
    <property type="component" value="Unassembled WGS sequence"/>
</dbReference>
<protein>
    <recommendedName>
        <fullName evidence="8">B30.2/SPRY domain-containing protein</fullName>
    </recommendedName>
</protein>
<sequence>MKYIFLKIFELTVNMSLPYNPKDLHWNHYHTINKENKYCYCGNNRTLTELNLQCMECKNWFHEHCLKNKSLIPKKSVLPFITNYRFICSLCNREESFSRVTSSWKDAINTAFANLTVQKMKKEGIIDSNGEGDPYIPDNYWFDKKTGICPFLDKYWEKLCTNRARTPTWWATVGSSMYSSKDQYVAKDEENRSASSDFTLYDKNLFNLRPSTGSVSNPSQPQKKNKVQKKAAVARAQSPTYAPLFIPEETLSSILDGILTTDTMTEHPYNRNGYKYDWIEEDPLLKHIHFRKKNVLNSQGPGVFLNRLDRDPGITLKEDGLTATTDKGFRTVRANFGVKEGNWYFEVTINKGGEKDVINGPNVRIGWSRREATLYGPVGYDSYGYGYRDRNGDKLHESLSSPYGESFGSNDVIGCYISLPKQEFPKPSNELLRKQNMKLTRKEEDRLIHTQLKPSDLIDDLSLVPTDSHSIINHVRKRTVITFKQRLYAESLDYLPINSPGLLSYLDIKFNKSNGDDDDSNEKIIKSKHMLLNHGSSISFYKNGVNQGTAFKDIPLCIPAAVSLPLERRQLTIGNYQRTPILADDGSLGYYPTISLFKGGNVTMNFGPKFKYPPKDLDEQNIKWKPMSERYLEIEAEEALWDIVDEVCTYFDDFGIDENVDEMNQITDELDETNEESSRRSYSRRSGRASRSRNHSYNDSFEEGDESEASTNSKRPYHRKYTSDRDNSIKKRRVNDK</sequence>
<evidence type="ECO:0000256" key="7">
    <source>
        <dbReference type="SAM" id="MobiDB-lite"/>
    </source>
</evidence>
<dbReference type="InterPro" id="IPR001965">
    <property type="entry name" value="Znf_PHD"/>
</dbReference>
<feature type="region of interest" description="Disordered" evidence="7">
    <location>
        <begin position="669"/>
        <end position="737"/>
    </location>
</feature>
<dbReference type="PANTHER" id="PTHR10598">
    <property type="entry name" value="SET1/ASH2 HISTONE METHYLTRANSFERASE COMPLEX SUBUNIT ASH2"/>
    <property type="match status" value="1"/>
</dbReference>
<feature type="domain" description="B30.2/SPRY" evidence="8">
    <location>
        <begin position="283"/>
        <end position="488"/>
    </location>
</feature>
<dbReference type="SMART" id="SM00249">
    <property type="entry name" value="PHD"/>
    <property type="match status" value="1"/>
</dbReference>
<comment type="similarity">
    <text evidence="6">Belongs to the cclA family.</text>
</comment>
<evidence type="ECO:0000256" key="4">
    <source>
        <dbReference type="ARBA" id="ARBA00022833"/>
    </source>
</evidence>
<dbReference type="STRING" id="1754190.A0A1Y2EQD3"/>
<dbReference type="InterPro" id="IPR003877">
    <property type="entry name" value="SPRY_dom"/>
</dbReference>
<evidence type="ECO:0000256" key="1">
    <source>
        <dbReference type="ARBA" id="ARBA00004123"/>
    </source>
</evidence>
<keyword evidence="2" id="KW-0479">Metal-binding</keyword>
<evidence type="ECO:0000256" key="3">
    <source>
        <dbReference type="ARBA" id="ARBA00022771"/>
    </source>
</evidence>
<dbReference type="Gene3D" id="3.90.980.20">
    <property type="match status" value="1"/>
</dbReference>
<name>A0A1Y2EQD3_9FUNG</name>
<dbReference type="PROSITE" id="PS50188">
    <property type="entry name" value="B302_SPRY"/>
    <property type="match status" value="1"/>
</dbReference>
<comment type="subcellular location">
    <subcellularLocation>
        <location evidence="1">Nucleus</location>
    </subcellularLocation>
</comment>
<dbReference type="InterPro" id="IPR013320">
    <property type="entry name" value="ConA-like_dom_sf"/>
</dbReference>
<dbReference type="InterPro" id="IPR019786">
    <property type="entry name" value="Zinc_finger_PHD-type_CS"/>
</dbReference>
<dbReference type="InterPro" id="IPR011011">
    <property type="entry name" value="Znf_FYVE_PHD"/>
</dbReference>
<dbReference type="SMART" id="SM00449">
    <property type="entry name" value="SPRY"/>
    <property type="match status" value="1"/>
</dbReference>
<dbReference type="InterPro" id="IPR049455">
    <property type="entry name" value="ASH2-like_PHD"/>
</dbReference>
<feature type="compositionally biased region" description="Basic and acidic residues" evidence="7">
    <location>
        <begin position="721"/>
        <end position="737"/>
    </location>
</feature>